<dbReference type="EMBL" id="BKCP01006959">
    <property type="protein sequence ID" value="GER44481.1"/>
    <property type="molecule type" value="Genomic_DNA"/>
</dbReference>
<evidence type="ECO:0000313" key="2">
    <source>
        <dbReference type="EMBL" id="GER44481.1"/>
    </source>
</evidence>
<dbReference type="AlphaFoldDB" id="A0A5A7QKU1"/>
<evidence type="ECO:0000256" key="1">
    <source>
        <dbReference type="SAM" id="MobiDB-lite"/>
    </source>
</evidence>
<evidence type="ECO:0000313" key="3">
    <source>
        <dbReference type="Proteomes" id="UP000325081"/>
    </source>
</evidence>
<name>A0A5A7QKU1_STRAF</name>
<accession>A0A5A7QKU1</accession>
<feature type="compositionally biased region" description="Low complexity" evidence="1">
    <location>
        <begin position="67"/>
        <end position="81"/>
    </location>
</feature>
<dbReference type="Proteomes" id="UP000325081">
    <property type="component" value="Unassembled WGS sequence"/>
</dbReference>
<sequence>MTRRGKDGSSGIGLACCSRMSKVQRRSVVVGGWPRVAARLRGEVAEEDVGDDRGKKELHLPKPSRQSSLPSPAKSSSSPALQGWEIPVRPSLPTAPLNSPSVGHSSPAPSLSVWIAIPVTPAPFVYDVILFEPYPNQKLNLWYQRIGPKKPNSTRNSNVGLNRAFRPELRVDDEELRLHIDNLTGGGESVLVELEVKKLFPTFDIGVTGGGRNTGGMIVKVEIYNLEGSYMEVAATATQGSVEEAAAGSEGRDDGDGVGAAAEIGMRKMQSSKTAAAEEFCGGGGGGRRRRKAGVSRNCIGKRQKIAAAMRNGRGFA</sequence>
<reference evidence="3" key="1">
    <citation type="journal article" date="2019" name="Curr. Biol.">
        <title>Genome Sequence of Striga asiatica Provides Insight into the Evolution of Plant Parasitism.</title>
        <authorList>
            <person name="Yoshida S."/>
            <person name="Kim S."/>
            <person name="Wafula E.K."/>
            <person name="Tanskanen J."/>
            <person name="Kim Y.M."/>
            <person name="Honaas L."/>
            <person name="Yang Z."/>
            <person name="Spallek T."/>
            <person name="Conn C.E."/>
            <person name="Ichihashi Y."/>
            <person name="Cheong K."/>
            <person name="Cui S."/>
            <person name="Der J.P."/>
            <person name="Gundlach H."/>
            <person name="Jiao Y."/>
            <person name="Hori C."/>
            <person name="Ishida J.K."/>
            <person name="Kasahara H."/>
            <person name="Kiba T."/>
            <person name="Kim M.S."/>
            <person name="Koo N."/>
            <person name="Laohavisit A."/>
            <person name="Lee Y.H."/>
            <person name="Lumba S."/>
            <person name="McCourt P."/>
            <person name="Mortimer J.C."/>
            <person name="Mutuku J.M."/>
            <person name="Nomura T."/>
            <person name="Sasaki-Sekimoto Y."/>
            <person name="Seto Y."/>
            <person name="Wang Y."/>
            <person name="Wakatake T."/>
            <person name="Sakakibara H."/>
            <person name="Demura T."/>
            <person name="Yamaguchi S."/>
            <person name="Yoneyama K."/>
            <person name="Manabe R.I."/>
            <person name="Nelson D.C."/>
            <person name="Schulman A.H."/>
            <person name="Timko M.P."/>
            <person name="dePamphilis C.W."/>
            <person name="Choi D."/>
            <person name="Shirasu K."/>
        </authorList>
    </citation>
    <scope>NUCLEOTIDE SEQUENCE [LARGE SCALE GENOMIC DNA]</scope>
    <source>
        <strain evidence="3">cv. UVA1</strain>
    </source>
</reference>
<comment type="caution">
    <text evidence="2">The sequence shown here is derived from an EMBL/GenBank/DDBJ whole genome shotgun (WGS) entry which is preliminary data.</text>
</comment>
<organism evidence="2 3">
    <name type="scientific">Striga asiatica</name>
    <name type="common">Asiatic witchweed</name>
    <name type="synonym">Buchnera asiatica</name>
    <dbReference type="NCBI Taxonomy" id="4170"/>
    <lineage>
        <taxon>Eukaryota</taxon>
        <taxon>Viridiplantae</taxon>
        <taxon>Streptophyta</taxon>
        <taxon>Embryophyta</taxon>
        <taxon>Tracheophyta</taxon>
        <taxon>Spermatophyta</taxon>
        <taxon>Magnoliopsida</taxon>
        <taxon>eudicotyledons</taxon>
        <taxon>Gunneridae</taxon>
        <taxon>Pentapetalae</taxon>
        <taxon>asterids</taxon>
        <taxon>lamiids</taxon>
        <taxon>Lamiales</taxon>
        <taxon>Orobanchaceae</taxon>
        <taxon>Buchnereae</taxon>
        <taxon>Striga</taxon>
    </lineage>
</organism>
<gene>
    <name evidence="2" type="ORF">STAS_21385</name>
</gene>
<feature type="compositionally biased region" description="Basic and acidic residues" evidence="1">
    <location>
        <begin position="51"/>
        <end position="60"/>
    </location>
</feature>
<protein>
    <submittedName>
        <fullName evidence="2">Tryptophan synthase beta type 2</fullName>
    </submittedName>
</protein>
<feature type="region of interest" description="Disordered" evidence="1">
    <location>
        <begin position="45"/>
        <end position="84"/>
    </location>
</feature>
<keyword evidence="3" id="KW-1185">Reference proteome</keyword>
<proteinExistence type="predicted"/>